<feature type="transmembrane region" description="Helical" evidence="5">
    <location>
        <begin position="358"/>
        <end position="378"/>
    </location>
</feature>
<evidence type="ECO:0000313" key="8">
    <source>
        <dbReference type="Proteomes" id="UP000789325"/>
    </source>
</evidence>
<dbReference type="InterPro" id="IPR020846">
    <property type="entry name" value="MFS_dom"/>
</dbReference>
<feature type="transmembrane region" description="Helical" evidence="5">
    <location>
        <begin position="299"/>
        <end position="318"/>
    </location>
</feature>
<evidence type="ECO:0000256" key="3">
    <source>
        <dbReference type="ARBA" id="ARBA00022989"/>
    </source>
</evidence>
<evidence type="ECO:0000256" key="2">
    <source>
        <dbReference type="ARBA" id="ARBA00022692"/>
    </source>
</evidence>
<feature type="transmembrane region" description="Helical" evidence="5">
    <location>
        <begin position="54"/>
        <end position="74"/>
    </location>
</feature>
<dbReference type="PANTHER" id="PTHR11360:SF284">
    <property type="entry name" value="EG:103B4.3 PROTEIN-RELATED"/>
    <property type="match status" value="1"/>
</dbReference>
<keyword evidence="2 5" id="KW-0812">Transmembrane</keyword>
<dbReference type="InterPro" id="IPR050327">
    <property type="entry name" value="Proton-linked_MCT"/>
</dbReference>
<keyword evidence="4 5" id="KW-0472">Membrane</keyword>
<reference evidence="7" key="2">
    <citation type="submission" date="2021-09" db="EMBL/GenBank/DDBJ databases">
        <authorList>
            <person name="Gilroy R."/>
        </authorList>
    </citation>
    <scope>NUCLEOTIDE SEQUENCE</scope>
    <source>
        <strain evidence="7">USAMLcec12-2067</strain>
    </source>
</reference>
<dbReference type="PROSITE" id="PS51257">
    <property type="entry name" value="PROKAR_LIPOPROTEIN"/>
    <property type="match status" value="1"/>
</dbReference>
<feature type="domain" description="Major facilitator superfamily (MFS) profile" evidence="6">
    <location>
        <begin position="12"/>
        <end position="413"/>
    </location>
</feature>
<evidence type="ECO:0000259" key="6">
    <source>
        <dbReference type="PROSITE" id="PS50850"/>
    </source>
</evidence>
<feature type="transmembrane region" description="Helical" evidence="5">
    <location>
        <begin position="264"/>
        <end position="287"/>
    </location>
</feature>
<feature type="transmembrane region" description="Helical" evidence="5">
    <location>
        <begin position="390"/>
        <end position="409"/>
    </location>
</feature>
<keyword evidence="3 5" id="KW-1133">Transmembrane helix</keyword>
<feature type="transmembrane region" description="Helical" evidence="5">
    <location>
        <begin position="137"/>
        <end position="159"/>
    </location>
</feature>
<dbReference type="InterPro" id="IPR011701">
    <property type="entry name" value="MFS"/>
</dbReference>
<sequence>MGNTQVKGSNYAIAIVVACIAFYAVPVGLVGNQAGLFTTPVMEQFGWSQTEATLYMSIQPWVAAIFTPIAGKVLNKCNPRWVLTLTSLAFGLSSLACAWFTEPWMWHCYGVIYGISAAFFMYIAVPTMVNRWFVKHNGFVIGFCGAFISILAAIMSPVIQTWISSMGWQQARIIISVACTVISVVLTFALLRPSPESMGLKPFGYDPNATEAAAADPSKKPGCTPAEARKSPALYMLMLVAGFFVISASFVQQLSRYCSTMPELGAAVGALAVSIAMVGGIVGKFGLGWICDRFGSRTAGVTAGALGAIGVLICFFAGGNVTMFYVGVALFGVGYSALSTVPPMLCSDAFGQKSFTDIYSMVATALNVFSGFSALIYAQIFDITGSYNGAFWMIIIFYVLIVIMSLFIVPMGRRLWKK</sequence>
<name>A0A9D3ADZ2_9ACTN</name>
<protein>
    <submittedName>
        <fullName evidence="7">MFS transporter</fullName>
    </submittedName>
</protein>
<proteinExistence type="predicted"/>
<feature type="transmembrane region" description="Helical" evidence="5">
    <location>
        <begin position="107"/>
        <end position="125"/>
    </location>
</feature>
<dbReference type="EMBL" id="DYZL01000200">
    <property type="protein sequence ID" value="HJH44072.1"/>
    <property type="molecule type" value="Genomic_DNA"/>
</dbReference>
<dbReference type="InterPro" id="IPR036259">
    <property type="entry name" value="MFS_trans_sf"/>
</dbReference>
<feature type="transmembrane region" description="Helical" evidence="5">
    <location>
        <begin position="171"/>
        <end position="191"/>
    </location>
</feature>
<feature type="transmembrane region" description="Helical" evidence="5">
    <location>
        <begin position="12"/>
        <end position="34"/>
    </location>
</feature>
<evidence type="ECO:0000313" key="7">
    <source>
        <dbReference type="EMBL" id="HJH44072.1"/>
    </source>
</evidence>
<feature type="transmembrane region" description="Helical" evidence="5">
    <location>
        <begin position="233"/>
        <end position="252"/>
    </location>
</feature>
<reference evidence="7" key="1">
    <citation type="journal article" date="2021" name="PeerJ">
        <title>Extensive microbial diversity within the chicken gut microbiome revealed by metagenomics and culture.</title>
        <authorList>
            <person name="Gilroy R."/>
            <person name="Ravi A."/>
            <person name="Getino M."/>
            <person name="Pursley I."/>
            <person name="Horton D.L."/>
            <person name="Alikhan N.F."/>
            <person name="Baker D."/>
            <person name="Gharbi K."/>
            <person name="Hall N."/>
            <person name="Watson M."/>
            <person name="Adriaenssens E.M."/>
            <person name="Foster-Nyarko E."/>
            <person name="Jarju S."/>
            <person name="Secka A."/>
            <person name="Antonio M."/>
            <person name="Oren A."/>
            <person name="Chaudhuri R.R."/>
            <person name="La Ragione R."/>
            <person name="Hildebrand F."/>
            <person name="Pallen M.J."/>
        </authorList>
    </citation>
    <scope>NUCLEOTIDE SEQUENCE</scope>
    <source>
        <strain evidence="7">USAMLcec12-2067</strain>
    </source>
</reference>
<comment type="subcellular location">
    <subcellularLocation>
        <location evidence="1">Cell membrane</location>
        <topology evidence="1">Multi-pass membrane protein</topology>
    </subcellularLocation>
</comment>
<dbReference type="GO" id="GO:0022857">
    <property type="term" value="F:transmembrane transporter activity"/>
    <property type="evidence" value="ECO:0007669"/>
    <property type="project" value="InterPro"/>
</dbReference>
<comment type="caution">
    <text evidence="7">The sequence shown here is derived from an EMBL/GenBank/DDBJ whole genome shotgun (WGS) entry which is preliminary data.</text>
</comment>
<dbReference type="AlphaFoldDB" id="A0A9D3ADZ2"/>
<dbReference type="PANTHER" id="PTHR11360">
    <property type="entry name" value="MONOCARBOXYLATE TRANSPORTER"/>
    <property type="match status" value="1"/>
</dbReference>
<dbReference type="Proteomes" id="UP000789325">
    <property type="component" value="Unassembled WGS sequence"/>
</dbReference>
<evidence type="ECO:0000256" key="5">
    <source>
        <dbReference type="SAM" id="Phobius"/>
    </source>
</evidence>
<feature type="transmembrane region" description="Helical" evidence="5">
    <location>
        <begin position="324"/>
        <end position="346"/>
    </location>
</feature>
<gene>
    <name evidence="7" type="ORF">K8V16_09815</name>
</gene>
<dbReference type="Gene3D" id="1.20.1250.20">
    <property type="entry name" value="MFS general substrate transporter like domains"/>
    <property type="match status" value="2"/>
</dbReference>
<dbReference type="RefSeq" id="WP_087195929.1">
    <property type="nucleotide sequence ID" value="NZ_DBEYRC010000050.1"/>
</dbReference>
<evidence type="ECO:0000256" key="4">
    <source>
        <dbReference type="ARBA" id="ARBA00023136"/>
    </source>
</evidence>
<evidence type="ECO:0000256" key="1">
    <source>
        <dbReference type="ARBA" id="ARBA00004651"/>
    </source>
</evidence>
<dbReference type="PROSITE" id="PS50850">
    <property type="entry name" value="MFS"/>
    <property type="match status" value="1"/>
</dbReference>
<dbReference type="GO" id="GO:0005886">
    <property type="term" value="C:plasma membrane"/>
    <property type="evidence" value="ECO:0007669"/>
    <property type="project" value="UniProtKB-SubCell"/>
</dbReference>
<dbReference type="Pfam" id="PF07690">
    <property type="entry name" value="MFS_1"/>
    <property type="match status" value="2"/>
</dbReference>
<organism evidence="7 8">
    <name type="scientific">Rubneribacter badeniensis</name>
    <dbReference type="NCBI Taxonomy" id="2070688"/>
    <lineage>
        <taxon>Bacteria</taxon>
        <taxon>Bacillati</taxon>
        <taxon>Actinomycetota</taxon>
        <taxon>Coriobacteriia</taxon>
        <taxon>Eggerthellales</taxon>
        <taxon>Eggerthellaceae</taxon>
        <taxon>Rubneribacter</taxon>
    </lineage>
</organism>
<feature type="transmembrane region" description="Helical" evidence="5">
    <location>
        <begin position="81"/>
        <end position="101"/>
    </location>
</feature>
<accession>A0A9D3ADZ2</accession>
<dbReference type="SUPFAM" id="SSF103473">
    <property type="entry name" value="MFS general substrate transporter"/>
    <property type="match status" value="1"/>
</dbReference>